<dbReference type="PANTHER" id="PTHR48090">
    <property type="entry name" value="UNDECAPRENYL-PHOSPHATE 4-DEOXY-4-FORMAMIDO-L-ARABINOSE TRANSFERASE-RELATED"/>
    <property type="match status" value="1"/>
</dbReference>
<dbReference type="PANTHER" id="PTHR48090:SF1">
    <property type="entry name" value="PROPHAGE BACTOPRENOL GLUCOSYL TRANSFERASE HOMOLOG"/>
    <property type="match status" value="1"/>
</dbReference>
<evidence type="ECO:0000313" key="9">
    <source>
        <dbReference type="EMBL" id="RDH40956.1"/>
    </source>
</evidence>
<dbReference type="Proteomes" id="UP000226429">
    <property type="component" value="Unassembled WGS sequence"/>
</dbReference>
<dbReference type="InterPro" id="IPR029044">
    <property type="entry name" value="Nucleotide-diphossugar_trans"/>
</dbReference>
<keyword evidence="3" id="KW-0808">Transferase</keyword>
<dbReference type="InterPro" id="IPR001173">
    <property type="entry name" value="Glyco_trans_2-like"/>
</dbReference>
<sequence>MLNMSLISVVTPCFNEQDNIREIYQTVKKNFNELKIYNYEHIFIDNSSIDNTVTLLKAIAKFDRNVKIIVNSRNFGWIRSPFYGLLQARGDAVIYMAADFQDPPSLIGDFIRKWEEGYRVVVGAKSQSEESSVLFFIRKMYYKFSNKIADFRLINGFTGFGLYDQSVINIMRQFNDPYPYLRGMITEIGFEIAEVQFKQPIRQKGISSGSFYRLYDVAMLGITTYSKLPLRILSIVGFGSALLSMLIAIIYIFAKLFFWNLFPLGLSPILIGSFFFFSLQMVFLGLLGEYIVSIHHQVLKRPLVIEKERINF</sequence>
<evidence type="ECO:0000259" key="8">
    <source>
        <dbReference type="Pfam" id="PF00535"/>
    </source>
</evidence>
<dbReference type="InterPro" id="IPR050256">
    <property type="entry name" value="Glycosyltransferase_2"/>
</dbReference>
<proteinExistence type="predicted"/>
<evidence type="ECO:0000256" key="1">
    <source>
        <dbReference type="ARBA" id="ARBA00004141"/>
    </source>
</evidence>
<name>A0A370CLQ7_9COXI</name>
<reference evidence="9 10" key="2">
    <citation type="journal article" date="2018" name="J. Invertebr. Pathol.">
        <title>'Candidatus Aquirickettsiella gammari' (Gammaproteobacteria: Legionellales: Coxiellaceae): A bacterial pathogen of the freshwater crustacean Gammarus fossarum (Malacostraca: Amphipoda).</title>
        <authorList>
            <person name="Bojko J."/>
            <person name="Dunn A.M."/>
            <person name="Stebbing P.D."/>
            <person name="van Aerle R."/>
            <person name="Bacela-Spychalska K."/>
            <person name="Bean T.P."/>
            <person name="Urrutia A."/>
            <person name="Stentiford G.D."/>
        </authorList>
    </citation>
    <scope>NUCLEOTIDE SEQUENCE [LARGE SCALE GENOMIC DNA]</scope>
    <source>
        <strain evidence="9">RA15029</strain>
    </source>
</reference>
<keyword evidence="5 7" id="KW-1133">Transmembrane helix</keyword>
<evidence type="ECO:0000256" key="2">
    <source>
        <dbReference type="ARBA" id="ARBA00022676"/>
    </source>
</evidence>
<dbReference type="SUPFAM" id="SSF53448">
    <property type="entry name" value="Nucleotide-diphospho-sugar transferases"/>
    <property type="match status" value="1"/>
</dbReference>
<feature type="transmembrane region" description="Helical" evidence="7">
    <location>
        <begin position="232"/>
        <end position="254"/>
    </location>
</feature>
<feature type="domain" description="Glycosyltransferase 2-like" evidence="8">
    <location>
        <begin position="8"/>
        <end position="144"/>
    </location>
</feature>
<accession>A0A370CLQ7</accession>
<keyword evidence="6 7" id="KW-0472">Membrane</keyword>
<dbReference type="Gene3D" id="3.90.550.10">
    <property type="entry name" value="Spore Coat Polysaccharide Biosynthesis Protein SpsA, Chain A"/>
    <property type="match status" value="1"/>
</dbReference>
<reference evidence="9 10" key="1">
    <citation type="journal article" date="2017" name="Int. J. Syst. Evol. Microbiol.">
        <title>Aquarickettsiella crustaci n. gen. n. sp. (Gammaproteobacteria: Legionellales: Coxiellaceae); a bacterial pathogen of the freshwater crustacean: Gammarus fossarum (Malacostraca: Amphipoda).</title>
        <authorList>
            <person name="Bojko J."/>
            <person name="Dunn A.M."/>
            <person name="Stebbing P.D."/>
            <person name="Van Aerle R."/>
            <person name="Bacela-Spychalska K."/>
            <person name="Bean T.P."/>
            <person name="Stentiford G.D."/>
        </authorList>
    </citation>
    <scope>NUCLEOTIDE SEQUENCE [LARGE SCALE GENOMIC DNA]</scope>
    <source>
        <strain evidence="9">RA15029</strain>
    </source>
</reference>
<dbReference type="AlphaFoldDB" id="A0A370CLQ7"/>
<dbReference type="GO" id="GO:0005886">
    <property type="term" value="C:plasma membrane"/>
    <property type="evidence" value="ECO:0007669"/>
    <property type="project" value="TreeGrafter"/>
</dbReference>
<dbReference type="Pfam" id="PF00535">
    <property type="entry name" value="Glycos_transf_2"/>
    <property type="match status" value="1"/>
</dbReference>
<evidence type="ECO:0000256" key="5">
    <source>
        <dbReference type="ARBA" id="ARBA00022989"/>
    </source>
</evidence>
<keyword evidence="4 7" id="KW-0812">Transmembrane</keyword>
<dbReference type="CDD" id="cd04187">
    <property type="entry name" value="DPM1_like_bac"/>
    <property type="match status" value="1"/>
</dbReference>
<evidence type="ECO:0000256" key="7">
    <source>
        <dbReference type="SAM" id="Phobius"/>
    </source>
</evidence>
<feature type="transmembrane region" description="Helical" evidence="7">
    <location>
        <begin position="266"/>
        <end position="292"/>
    </location>
</feature>
<evidence type="ECO:0000256" key="4">
    <source>
        <dbReference type="ARBA" id="ARBA00022692"/>
    </source>
</evidence>
<keyword evidence="2" id="KW-0328">Glycosyltransferase</keyword>
<evidence type="ECO:0000256" key="6">
    <source>
        <dbReference type="ARBA" id="ARBA00023136"/>
    </source>
</evidence>
<evidence type="ECO:0000256" key="3">
    <source>
        <dbReference type="ARBA" id="ARBA00022679"/>
    </source>
</evidence>
<comment type="subcellular location">
    <subcellularLocation>
        <location evidence="1">Membrane</location>
        <topology evidence="1">Multi-pass membrane protein</topology>
    </subcellularLocation>
</comment>
<protein>
    <submittedName>
        <fullName evidence="9">Glycosyltransferase</fullName>
    </submittedName>
</protein>
<dbReference type="GO" id="GO:0016757">
    <property type="term" value="F:glycosyltransferase activity"/>
    <property type="evidence" value="ECO:0007669"/>
    <property type="project" value="UniProtKB-KW"/>
</dbReference>
<organism evidence="9 10">
    <name type="scientific">Candidatus Aquirickettsiella gammari</name>
    <dbReference type="NCBI Taxonomy" id="2016198"/>
    <lineage>
        <taxon>Bacteria</taxon>
        <taxon>Pseudomonadati</taxon>
        <taxon>Pseudomonadota</taxon>
        <taxon>Gammaproteobacteria</taxon>
        <taxon>Legionellales</taxon>
        <taxon>Coxiellaceae</taxon>
        <taxon>Candidatus Aquirickettsiella</taxon>
    </lineage>
</organism>
<comment type="caution">
    <text evidence="9">The sequence shown here is derived from an EMBL/GenBank/DDBJ whole genome shotgun (WGS) entry which is preliminary data.</text>
</comment>
<gene>
    <name evidence="9" type="ORF">CFE62_000925</name>
</gene>
<keyword evidence="10" id="KW-1185">Reference proteome</keyword>
<evidence type="ECO:0000313" key="10">
    <source>
        <dbReference type="Proteomes" id="UP000226429"/>
    </source>
</evidence>
<dbReference type="EMBL" id="NMOS02000002">
    <property type="protein sequence ID" value="RDH40956.1"/>
    <property type="molecule type" value="Genomic_DNA"/>
</dbReference>